<dbReference type="Proteomes" id="UP001201980">
    <property type="component" value="Unassembled WGS sequence"/>
</dbReference>
<evidence type="ECO:0000313" key="3">
    <source>
        <dbReference type="Proteomes" id="UP001201980"/>
    </source>
</evidence>
<evidence type="ECO:0000256" key="1">
    <source>
        <dbReference type="SAM" id="MobiDB-lite"/>
    </source>
</evidence>
<evidence type="ECO:0000313" key="2">
    <source>
        <dbReference type="EMBL" id="KAJ2904188.1"/>
    </source>
</evidence>
<reference evidence="2" key="1">
    <citation type="submission" date="2022-07" db="EMBL/GenBank/DDBJ databases">
        <title>Draft genome sequence of Zalerion maritima ATCC 34329, a (micro)plastics degrading marine fungus.</title>
        <authorList>
            <person name="Paco A."/>
            <person name="Goncalves M.F.M."/>
            <person name="Rocha-Santos T.A.P."/>
            <person name="Alves A."/>
        </authorList>
    </citation>
    <scope>NUCLEOTIDE SEQUENCE</scope>
    <source>
        <strain evidence="2">ATCC 34329</strain>
    </source>
</reference>
<feature type="compositionally biased region" description="Low complexity" evidence="1">
    <location>
        <begin position="131"/>
        <end position="142"/>
    </location>
</feature>
<gene>
    <name evidence="2" type="ORF">MKZ38_008722</name>
</gene>
<dbReference type="EMBL" id="JAKWBI020000060">
    <property type="protein sequence ID" value="KAJ2904188.1"/>
    <property type="molecule type" value="Genomic_DNA"/>
</dbReference>
<sequence>MDTPYQSVSLAHPILNDTKPTEKKSACFAFMLAGGRASFQVDEPFVHIQHAPSPNQQNKSQKHKQDINGTRALDARYQWICFTLILAGGKRAGGSRLWRLTIAATVDIVVVVMLAQKATSAPAPYRHQAGSTKVRSTSKTSTAPGPGMRDVSAYALLLFWPGARASV</sequence>
<feature type="region of interest" description="Disordered" evidence="1">
    <location>
        <begin position="124"/>
        <end position="145"/>
    </location>
</feature>
<name>A0AAD5RVQ9_9PEZI</name>
<organism evidence="2 3">
    <name type="scientific">Zalerion maritima</name>
    <dbReference type="NCBI Taxonomy" id="339359"/>
    <lineage>
        <taxon>Eukaryota</taxon>
        <taxon>Fungi</taxon>
        <taxon>Dikarya</taxon>
        <taxon>Ascomycota</taxon>
        <taxon>Pezizomycotina</taxon>
        <taxon>Sordariomycetes</taxon>
        <taxon>Lulworthiomycetidae</taxon>
        <taxon>Lulworthiales</taxon>
        <taxon>Lulworthiaceae</taxon>
        <taxon>Zalerion</taxon>
    </lineage>
</organism>
<protein>
    <submittedName>
        <fullName evidence="2">Uncharacterized protein</fullName>
    </submittedName>
</protein>
<accession>A0AAD5RVQ9</accession>
<dbReference type="AlphaFoldDB" id="A0AAD5RVQ9"/>
<comment type="caution">
    <text evidence="2">The sequence shown here is derived from an EMBL/GenBank/DDBJ whole genome shotgun (WGS) entry which is preliminary data.</text>
</comment>
<keyword evidence="3" id="KW-1185">Reference proteome</keyword>
<proteinExistence type="predicted"/>